<feature type="transmembrane region" description="Helical" evidence="3">
    <location>
        <begin position="264"/>
        <end position="288"/>
    </location>
</feature>
<accession>A0AAV7RX46</accession>
<feature type="domain" description="Thyroglobulin type-1" evidence="4">
    <location>
        <begin position="58"/>
        <end position="134"/>
    </location>
</feature>
<comment type="caution">
    <text evidence="5">The sequence shown here is derived from an EMBL/GenBank/DDBJ whole genome shotgun (WGS) entry which is preliminary data.</text>
</comment>
<dbReference type="CDD" id="cd00191">
    <property type="entry name" value="TY"/>
    <property type="match status" value="1"/>
</dbReference>
<dbReference type="Proteomes" id="UP001066276">
    <property type="component" value="Chromosome 5"/>
</dbReference>
<dbReference type="SMART" id="SM00211">
    <property type="entry name" value="TY"/>
    <property type="match status" value="1"/>
</dbReference>
<dbReference type="InterPro" id="IPR000716">
    <property type="entry name" value="Thyroglobulin_1"/>
</dbReference>
<dbReference type="Pfam" id="PF21283">
    <property type="entry name" value="EPCAM-Trop-2_C"/>
    <property type="match status" value="1"/>
</dbReference>
<dbReference type="PROSITE" id="PS00484">
    <property type="entry name" value="THYROGLOBULIN_1_1"/>
    <property type="match status" value="1"/>
</dbReference>
<keyword evidence="3" id="KW-0812">Transmembrane</keyword>
<proteinExistence type="predicted"/>
<gene>
    <name evidence="5" type="ORF">NDU88_009747</name>
</gene>
<organism evidence="5 6">
    <name type="scientific">Pleurodeles waltl</name>
    <name type="common">Iberian ribbed newt</name>
    <dbReference type="NCBI Taxonomy" id="8319"/>
    <lineage>
        <taxon>Eukaryota</taxon>
        <taxon>Metazoa</taxon>
        <taxon>Chordata</taxon>
        <taxon>Craniata</taxon>
        <taxon>Vertebrata</taxon>
        <taxon>Euteleostomi</taxon>
        <taxon>Amphibia</taxon>
        <taxon>Batrachia</taxon>
        <taxon>Caudata</taxon>
        <taxon>Salamandroidea</taxon>
        <taxon>Salamandridae</taxon>
        <taxon>Pleurodelinae</taxon>
        <taxon>Pleurodeles</taxon>
    </lineage>
</organism>
<keyword evidence="6" id="KW-1185">Reference proteome</keyword>
<keyword evidence="3" id="KW-0472">Membrane</keyword>
<dbReference type="EMBL" id="JANPWB010000009">
    <property type="protein sequence ID" value="KAJ1157032.1"/>
    <property type="molecule type" value="Genomic_DNA"/>
</dbReference>
<evidence type="ECO:0000256" key="1">
    <source>
        <dbReference type="ARBA" id="ARBA00023157"/>
    </source>
</evidence>
<dbReference type="InterPro" id="IPR043406">
    <property type="entry name" value="EPCAM/Trop-2"/>
</dbReference>
<dbReference type="PROSITE" id="PS51162">
    <property type="entry name" value="THYROGLOBULIN_1_2"/>
    <property type="match status" value="1"/>
</dbReference>
<dbReference type="InterPro" id="IPR036857">
    <property type="entry name" value="Thyroglobulin_1_sf"/>
</dbReference>
<evidence type="ECO:0000313" key="5">
    <source>
        <dbReference type="EMBL" id="KAJ1157032.1"/>
    </source>
</evidence>
<evidence type="ECO:0000256" key="3">
    <source>
        <dbReference type="SAM" id="Phobius"/>
    </source>
</evidence>
<dbReference type="Pfam" id="PF00086">
    <property type="entry name" value="Thyroglobulin_1"/>
    <property type="match status" value="1"/>
</dbReference>
<name>A0AAV7RX46_PLEWA</name>
<dbReference type="InterPro" id="IPR049420">
    <property type="entry name" value="EPCAM-Trop-2_C"/>
</dbReference>
<protein>
    <recommendedName>
        <fullName evidence="4">Thyroglobulin type-1 domain-containing protein</fullName>
    </recommendedName>
</protein>
<comment type="caution">
    <text evidence="2">Lacks conserved residue(s) required for the propagation of feature annotation.</text>
</comment>
<keyword evidence="3" id="KW-1133">Transmembrane helix</keyword>
<dbReference type="Gene3D" id="4.10.800.10">
    <property type="entry name" value="Thyroglobulin type-1"/>
    <property type="match status" value="1"/>
</dbReference>
<evidence type="ECO:0000313" key="6">
    <source>
        <dbReference type="Proteomes" id="UP001066276"/>
    </source>
</evidence>
<dbReference type="PANTHER" id="PTHR14168">
    <property type="entry name" value="TUMOR-ASSOCIATED CALCIUM SIGNAL TRANSDUCER"/>
    <property type="match status" value="1"/>
</dbReference>
<sequence>MLHVTSLSAEGKQFCERIKGDCKCASHSQAICSGTPPDCNCNFPVGSETPSVNCNKLLSKCWLMKRESLGVKGGRRPKHDFTVIDNDGLYNPDCDANGTFKAKQCNGTDLCWCVNSAGVRRTDKMDKSDPKLKCDRLVRTFWVVIQMKLNGSAPANPTEEAAFMDALKKTIADRYKLPKKHIDNIELEGTYIYVDLKQNASEKGLTDPDIADVAYYMEKDIKGVSQLPLDNKFDIIVNGKSVGVKEPLISYIDSERPELSMKHLSAGIIAVVVVLLVAIVAGIVVLVLTRRKRGQYQKAEVKEMGEMQKELTS</sequence>
<dbReference type="PANTHER" id="PTHR14168:SF4">
    <property type="entry name" value="EPITHELIAL CELL ADHESION MOLECULE PRECURSOR"/>
    <property type="match status" value="1"/>
</dbReference>
<dbReference type="SUPFAM" id="SSF57610">
    <property type="entry name" value="Thyroglobulin type-1 domain"/>
    <property type="match status" value="1"/>
</dbReference>
<dbReference type="AlphaFoldDB" id="A0AAV7RX46"/>
<evidence type="ECO:0000259" key="4">
    <source>
        <dbReference type="PROSITE" id="PS51162"/>
    </source>
</evidence>
<evidence type="ECO:0000256" key="2">
    <source>
        <dbReference type="PROSITE-ProRule" id="PRU00500"/>
    </source>
</evidence>
<dbReference type="GO" id="GO:0016020">
    <property type="term" value="C:membrane"/>
    <property type="evidence" value="ECO:0007669"/>
    <property type="project" value="InterPro"/>
</dbReference>
<reference evidence="5" key="1">
    <citation type="journal article" date="2022" name="bioRxiv">
        <title>Sequencing and chromosome-scale assembly of the giantPleurodeles waltlgenome.</title>
        <authorList>
            <person name="Brown T."/>
            <person name="Elewa A."/>
            <person name="Iarovenko S."/>
            <person name="Subramanian E."/>
            <person name="Araus A.J."/>
            <person name="Petzold A."/>
            <person name="Susuki M."/>
            <person name="Suzuki K.-i.T."/>
            <person name="Hayashi T."/>
            <person name="Toyoda A."/>
            <person name="Oliveira C."/>
            <person name="Osipova E."/>
            <person name="Leigh N.D."/>
            <person name="Simon A."/>
            <person name="Yun M.H."/>
        </authorList>
    </citation>
    <scope>NUCLEOTIDE SEQUENCE</scope>
    <source>
        <strain evidence="5">20211129_DDA</strain>
        <tissue evidence="5">Liver</tissue>
    </source>
</reference>
<keyword evidence="1" id="KW-1015">Disulfide bond</keyword>